<dbReference type="AlphaFoldDB" id="A0A9W6JF16"/>
<dbReference type="Pfam" id="PF01799">
    <property type="entry name" value="Fer2_2"/>
    <property type="match status" value="1"/>
</dbReference>
<name>A0A9W6JF16_9HYPH</name>
<dbReference type="CDD" id="cd00207">
    <property type="entry name" value="fer2"/>
    <property type="match status" value="1"/>
</dbReference>
<evidence type="ECO:0000313" key="7">
    <source>
        <dbReference type="Proteomes" id="UP001143364"/>
    </source>
</evidence>
<dbReference type="SUPFAM" id="SSF56003">
    <property type="entry name" value="Molybdenum cofactor-binding domain"/>
    <property type="match status" value="1"/>
</dbReference>
<dbReference type="Proteomes" id="UP001143364">
    <property type="component" value="Unassembled WGS sequence"/>
</dbReference>
<evidence type="ECO:0000256" key="3">
    <source>
        <dbReference type="ARBA" id="ARBA00023002"/>
    </source>
</evidence>
<dbReference type="InterPro" id="IPR046867">
    <property type="entry name" value="AldOxase/xan_DH_MoCoBD2"/>
</dbReference>
<evidence type="ECO:0000313" key="6">
    <source>
        <dbReference type="EMBL" id="GLK75246.1"/>
    </source>
</evidence>
<dbReference type="Pfam" id="PF02738">
    <property type="entry name" value="MoCoBD_1"/>
    <property type="match status" value="1"/>
</dbReference>
<dbReference type="Pfam" id="PF00111">
    <property type="entry name" value="Fer2"/>
    <property type="match status" value="1"/>
</dbReference>
<dbReference type="InterPro" id="IPR001041">
    <property type="entry name" value="2Fe-2S_ferredoxin-type"/>
</dbReference>
<dbReference type="Gene3D" id="3.10.20.30">
    <property type="match status" value="1"/>
</dbReference>
<dbReference type="SUPFAM" id="SSF54292">
    <property type="entry name" value="2Fe-2S ferredoxin-like"/>
    <property type="match status" value="1"/>
</dbReference>
<dbReference type="PROSITE" id="PS00197">
    <property type="entry name" value="2FE2S_FER_1"/>
    <property type="match status" value="1"/>
</dbReference>
<dbReference type="GO" id="GO:0051537">
    <property type="term" value="F:2 iron, 2 sulfur cluster binding"/>
    <property type="evidence" value="ECO:0007669"/>
    <property type="project" value="InterPro"/>
</dbReference>
<dbReference type="Gene3D" id="3.30.365.10">
    <property type="entry name" value="Aldehyde oxidase/xanthine dehydrogenase, molybdopterin binding domain"/>
    <property type="match status" value="4"/>
</dbReference>
<protein>
    <submittedName>
        <fullName evidence="6">Dehydrogenase</fullName>
    </submittedName>
</protein>
<dbReference type="SMART" id="SM01008">
    <property type="entry name" value="Ald_Xan_dh_C"/>
    <property type="match status" value="1"/>
</dbReference>
<dbReference type="InterPro" id="IPR036884">
    <property type="entry name" value="2Fe-2S-bd_dom_sf"/>
</dbReference>
<dbReference type="InterPro" id="IPR002888">
    <property type="entry name" value="2Fe-2S-bd"/>
</dbReference>
<sequence>MMMVDGEVVARSPRPGQCLRSFLRDIGRFAVKTGCDAGDCGACTVHLDGEAVNSCITPAFRAAGRRVVTAEGLGDHPIRAALDAAQPFQCGYCAPGMAMTAAALDQGQMRDLAQALKGSLCRCTGYGPILDALGGAVPPDAAPAPLSGRLVRGTEPFTFDVAIEGLLHMKVLRSPHAHARVLRIDAGAARATPGVAAVLTHLDAPVARFSTARHHHAGDDAADMRVLDDVMRFVGQRVAAVVAESEAAAEAGLRALIVQYEPSPSALTVEAALAEGAPPVQPTPPGGRANVADAFSGVCGDVAAGLAEADVAVTQTCRSHRAQHAHLETHGALGWLDGDGRLTLRSSTQTPFLTRDALAALFDLPREKVRVLCGRVGGGFGGKQEMLVEDLVALAVLRTGRPVKLQLTRAEQFTASFTRHAMTVTATLGARADGTLTAMALKVVADTGAYGNHAIGVLRHGCNESMIVYRCPNKAVDAISVHTHTMPAGAFRGYGLSQTIFAIESAMDELARRLGIDPFELRRRNVIRPGDAMVAHEAREHDVTFGSYGADQCLDLAEQALARGRDRHDAPPGWRVGEGMALAMIDTIPPRGHVSDAALRLLPDGRVELRVGSAEFGSGSTVALAQIAAEVLGLPAERIALRHGDTDLVGEDTGVYGSTGLVVTGLAVERAARALKTELERLADEAGVSAQDIAALATEAEQRGAPLAARGRAEGSPRSIAFNVQGFRVAVRPETGEIRILASVHAADAGRVLNPRQCRGQVEGGVAQAIGAALYEDFRIGPDGAVETASFRDYHIPAVADLPRTEVLFADTYDATGPMGAKSMSESPFNPVAAALANAVRDAVGLRLDATPFTPDRVHAALVAAEQGE</sequence>
<dbReference type="GO" id="GO:0016491">
    <property type="term" value="F:oxidoreductase activity"/>
    <property type="evidence" value="ECO:0007669"/>
    <property type="project" value="UniProtKB-KW"/>
</dbReference>
<keyword evidence="2" id="KW-0479">Metal-binding</keyword>
<dbReference type="InterPro" id="IPR000674">
    <property type="entry name" value="Ald_Oxase/Xan_DH_a/b"/>
</dbReference>
<dbReference type="SUPFAM" id="SSF47741">
    <property type="entry name" value="CO dehydrogenase ISP C-domain like"/>
    <property type="match status" value="1"/>
</dbReference>
<dbReference type="PANTHER" id="PTHR11908">
    <property type="entry name" value="XANTHINE DEHYDROGENASE"/>
    <property type="match status" value="1"/>
</dbReference>
<accession>A0A9W6JF16</accession>
<dbReference type="EMBL" id="BSFK01000005">
    <property type="protein sequence ID" value="GLK75246.1"/>
    <property type="molecule type" value="Genomic_DNA"/>
</dbReference>
<dbReference type="SUPFAM" id="SSF54665">
    <property type="entry name" value="CO dehydrogenase molybdoprotein N-domain-like"/>
    <property type="match status" value="1"/>
</dbReference>
<dbReference type="RefSeq" id="WP_271203208.1">
    <property type="nucleotide sequence ID" value="NZ_BSFK01000005.1"/>
</dbReference>
<keyword evidence="7" id="KW-1185">Reference proteome</keyword>
<dbReference type="PROSITE" id="PS51085">
    <property type="entry name" value="2FE2S_FER_2"/>
    <property type="match status" value="1"/>
</dbReference>
<proteinExistence type="inferred from homology"/>
<dbReference type="InterPro" id="IPR008274">
    <property type="entry name" value="AldOxase/xan_DH_MoCoBD1"/>
</dbReference>
<dbReference type="Pfam" id="PF20256">
    <property type="entry name" value="MoCoBD_2"/>
    <property type="match status" value="1"/>
</dbReference>
<dbReference type="InterPro" id="IPR036856">
    <property type="entry name" value="Ald_Oxase/Xan_DH_a/b_sf"/>
</dbReference>
<evidence type="ECO:0000259" key="5">
    <source>
        <dbReference type="PROSITE" id="PS51085"/>
    </source>
</evidence>
<reference evidence="6" key="2">
    <citation type="submission" date="2023-01" db="EMBL/GenBank/DDBJ databases">
        <authorList>
            <person name="Sun Q."/>
            <person name="Evtushenko L."/>
        </authorList>
    </citation>
    <scope>NUCLEOTIDE SEQUENCE</scope>
    <source>
        <strain evidence="6">VKM B-2555</strain>
    </source>
</reference>
<feature type="domain" description="2Fe-2S ferredoxin-type" evidence="5">
    <location>
        <begin position="1"/>
        <end position="73"/>
    </location>
</feature>
<gene>
    <name evidence="6" type="ORF">GCM10008171_05000</name>
</gene>
<dbReference type="PANTHER" id="PTHR11908:SF157">
    <property type="entry name" value="XANTHINE DEHYDROGENASE SUBUNIT D-RELATED"/>
    <property type="match status" value="1"/>
</dbReference>
<reference evidence="6" key="1">
    <citation type="journal article" date="2014" name="Int. J. Syst. Evol. Microbiol.">
        <title>Complete genome sequence of Corynebacterium casei LMG S-19264T (=DSM 44701T), isolated from a smear-ripened cheese.</title>
        <authorList>
            <consortium name="US DOE Joint Genome Institute (JGI-PGF)"/>
            <person name="Walter F."/>
            <person name="Albersmeier A."/>
            <person name="Kalinowski J."/>
            <person name="Ruckert C."/>
        </authorList>
    </citation>
    <scope>NUCLEOTIDE SEQUENCE</scope>
    <source>
        <strain evidence="6">VKM B-2555</strain>
    </source>
</reference>
<dbReference type="Gene3D" id="1.10.150.120">
    <property type="entry name" value="[2Fe-2S]-binding domain"/>
    <property type="match status" value="1"/>
</dbReference>
<dbReference type="Gene3D" id="3.90.1170.50">
    <property type="entry name" value="Aldehyde oxidase/xanthine dehydrogenase, a/b hammerhead"/>
    <property type="match status" value="1"/>
</dbReference>
<dbReference type="InterPro" id="IPR006058">
    <property type="entry name" value="2Fe2S_fd_BS"/>
</dbReference>
<dbReference type="Pfam" id="PF01315">
    <property type="entry name" value="Ald_Xan_dh_C"/>
    <property type="match status" value="1"/>
</dbReference>
<comment type="caution">
    <text evidence="6">The sequence shown here is derived from an EMBL/GenBank/DDBJ whole genome shotgun (WGS) entry which is preliminary data.</text>
</comment>
<organism evidence="6 7">
    <name type="scientific">Methylopila jiangsuensis</name>
    <dbReference type="NCBI Taxonomy" id="586230"/>
    <lineage>
        <taxon>Bacteria</taxon>
        <taxon>Pseudomonadati</taxon>
        <taxon>Pseudomonadota</taxon>
        <taxon>Alphaproteobacteria</taxon>
        <taxon>Hyphomicrobiales</taxon>
        <taxon>Methylopilaceae</taxon>
        <taxon>Methylopila</taxon>
    </lineage>
</organism>
<evidence type="ECO:0000256" key="2">
    <source>
        <dbReference type="ARBA" id="ARBA00022723"/>
    </source>
</evidence>
<evidence type="ECO:0000256" key="4">
    <source>
        <dbReference type="ARBA" id="ARBA00023004"/>
    </source>
</evidence>
<dbReference type="InterPro" id="IPR037165">
    <property type="entry name" value="AldOxase/xan_DH_Mopterin-bd_sf"/>
</dbReference>
<dbReference type="InterPro" id="IPR012675">
    <property type="entry name" value="Beta-grasp_dom_sf"/>
</dbReference>
<comment type="similarity">
    <text evidence="1">Belongs to the xanthine dehydrogenase family.</text>
</comment>
<evidence type="ECO:0000256" key="1">
    <source>
        <dbReference type="ARBA" id="ARBA00006849"/>
    </source>
</evidence>
<dbReference type="InterPro" id="IPR036010">
    <property type="entry name" value="2Fe-2S_ferredoxin-like_sf"/>
</dbReference>
<keyword evidence="3" id="KW-0560">Oxidoreductase</keyword>
<dbReference type="InterPro" id="IPR016208">
    <property type="entry name" value="Ald_Oxase/xanthine_DH-like"/>
</dbReference>
<keyword evidence="4" id="KW-0408">Iron</keyword>
<dbReference type="GO" id="GO:0005506">
    <property type="term" value="F:iron ion binding"/>
    <property type="evidence" value="ECO:0007669"/>
    <property type="project" value="InterPro"/>
</dbReference>